<feature type="compositionally biased region" description="Low complexity" evidence="1">
    <location>
        <begin position="168"/>
        <end position="188"/>
    </location>
</feature>
<dbReference type="SUPFAM" id="SSF55008">
    <property type="entry name" value="HMA, heavy metal-associated domain"/>
    <property type="match status" value="1"/>
</dbReference>
<dbReference type="EMBL" id="CP126655">
    <property type="protein sequence ID" value="WJZ93214.1"/>
    <property type="molecule type" value="Genomic_DNA"/>
</dbReference>
<reference evidence="3 4" key="1">
    <citation type="journal article" date="2023" name="Hortic Res">
        <title>The complete reference genome for grapevine (Vitis vinifera L.) genetics and breeding.</title>
        <authorList>
            <person name="Shi X."/>
            <person name="Cao S."/>
            <person name="Wang X."/>
            <person name="Huang S."/>
            <person name="Wang Y."/>
            <person name="Liu Z."/>
            <person name="Liu W."/>
            <person name="Leng X."/>
            <person name="Peng Y."/>
            <person name="Wang N."/>
            <person name="Wang Y."/>
            <person name="Ma Z."/>
            <person name="Xu X."/>
            <person name="Zhang F."/>
            <person name="Xue H."/>
            <person name="Zhong H."/>
            <person name="Wang Y."/>
            <person name="Zhang K."/>
            <person name="Velt A."/>
            <person name="Avia K."/>
            <person name="Holtgrawe D."/>
            <person name="Grimplet J."/>
            <person name="Matus J.T."/>
            <person name="Ware D."/>
            <person name="Wu X."/>
            <person name="Wang H."/>
            <person name="Liu C."/>
            <person name="Fang Y."/>
            <person name="Rustenholz C."/>
            <person name="Cheng Z."/>
            <person name="Xiao H."/>
            <person name="Zhou Y."/>
        </authorList>
    </citation>
    <scope>NUCLEOTIDE SEQUENCE [LARGE SCALE GENOMIC DNA]</scope>
    <source>
        <strain evidence="4">cv. Pinot noir / PN40024</strain>
        <tissue evidence="3">Leaf</tissue>
    </source>
</reference>
<feature type="compositionally biased region" description="Polar residues" evidence="1">
    <location>
        <begin position="52"/>
        <end position="65"/>
    </location>
</feature>
<dbReference type="CDD" id="cd00371">
    <property type="entry name" value="HMA"/>
    <property type="match status" value="1"/>
</dbReference>
<name>A0ABY9CD85_VITVI</name>
<dbReference type="PANTHER" id="PTHR46119">
    <property type="entry name" value="OS08G0405700 PROTEIN"/>
    <property type="match status" value="1"/>
</dbReference>
<feature type="domain" description="HMA" evidence="2">
    <location>
        <begin position="190"/>
        <end position="256"/>
    </location>
</feature>
<keyword evidence="4" id="KW-1185">Reference proteome</keyword>
<organism evidence="3 4">
    <name type="scientific">Vitis vinifera</name>
    <name type="common">Grape</name>
    <dbReference type="NCBI Taxonomy" id="29760"/>
    <lineage>
        <taxon>Eukaryota</taxon>
        <taxon>Viridiplantae</taxon>
        <taxon>Streptophyta</taxon>
        <taxon>Embryophyta</taxon>
        <taxon>Tracheophyta</taxon>
        <taxon>Spermatophyta</taxon>
        <taxon>Magnoliopsida</taxon>
        <taxon>eudicotyledons</taxon>
        <taxon>Gunneridae</taxon>
        <taxon>Pentapetalae</taxon>
        <taxon>rosids</taxon>
        <taxon>Vitales</taxon>
        <taxon>Vitaceae</taxon>
        <taxon>Viteae</taxon>
        <taxon>Vitis</taxon>
    </lineage>
</organism>
<sequence>MKGIDIFCASQASTAICVSMEPGSSSSSAIDQGGRAIDRHNPIIRDARRSSVKTLTTPCSSQSPINPKPYHQLHQKNRKTTGKSNDQIKKASAKNVDQYGKSSAKPLDMLRKSSAKFVDLISPPGSSRYLLSEPPFFDVLPDFDPVLALVPVEPKKAKAVNLDDDSPVLKPSSSSGSSDSKPSSSSGSADQVVVLRVSLHCKGCEGKLRKHISRMEGVTSFNIDFAAKKVTVVGDVTPLGVLASVSKVKSAQLWTPAMASSLPHGLARVK</sequence>
<proteinExistence type="predicted"/>
<feature type="compositionally biased region" description="Basic residues" evidence="1">
    <location>
        <begin position="71"/>
        <end position="81"/>
    </location>
</feature>
<dbReference type="PANTHER" id="PTHR46119:SF15">
    <property type="entry name" value="PROTEIN SODIUM POTASSIUM ROOT DEFECTIVE 2"/>
    <property type="match status" value="1"/>
</dbReference>
<evidence type="ECO:0000259" key="2">
    <source>
        <dbReference type="PROSITE" id="PS50846"/>
    </source>
</evidence>
<feature type="compositionally biased region" description="Basic and acidic residues" evidence="1">
    <location>
        <begin position="36"/>
        <end position="49"/>
    </location>
</feature>
<dbReference type="PROSITE" id="PS50846">
    <property type="entry name" value="HMA_2"/>
    <property type="match status" value="1"/>
</dbReference>
<protein>
    <recommendedName>
        <fullName evidence="2">HMA domain-containing protein</fullName>
    </recommendedName>
</protein>
<dbReference type="Pfam" id="PF00403">
    <property type="entry name" value="HMA"/>
    <property type="match status" value="1"/>
</dbReference>
<dbReference type="InterPro" id="IPR036163">
    <property type="entry name" value="HMA_dom_sf"/>
</dbReference>
<dbReference type="Proteomes" id="UP001227230">
    <property type="component" value="Chromosome 8"/>
</dbReference>
<evidence type="ECO:0000256" key="1">
    <source>
        <dbReference type="SAM" id="MobiDB-lite"/>
    </source>
</evidence>
<dbReference type="InterPro" id="IPR044526">
    <property type="entry name" value="NAKR1-3"/>
</dbReference>
<feature type="region of interest" description="Disordered" evidence="1">
    <location>
        <begin position="23"/>
        <end position="100"/>
    </location>
</feature>
<gene>
    <name evidence="3" type="ORF">VitviT2T_012170</name>
</gene>
<evidence type="ECO:0000313" key="3">
    <source>
        <dbReference type="EMBL" id="WJZ93214.1"/>
    </source>
</evidence>
<evidence type="ECO:0000313" key="4">
    <source>
        <dbReference type="Proteomes" id="UP001227230"/>
    </source>
</evidence>
<feature type="region of interest" description="Disordered" evidence="1">
    <location>
        <begin position="161"/>
        <end position="189"/>
    </location>
</feature>
<accession>A0ABY9CD85</accession>
<dbReference type="InterPro" id="IPR006121">
    <property type="entry name" value="HMA_dom"/>
</dbReference>
<dbReference type="Gene3D" id="3.30.70.100">
    <property type="match status" value="1"/>
</dbReference>